<feature type="region of interest" description="Disordered" evidence="10">
    <location>
        <begin position="1"/>
        <end position="25"/>
    </location>
</feature>
<keyword evidence="5" id="KW-0862">Zinc</keyword>
<dbReference type="InterPro" id="IPR013087">
    <property type="entry name" value="Znf_C2H2_type"/>
</dbReference>
<dbReference type="GO" id="GO:0010447">
    <property type="term" value="P:response to acidic pH"/>
    <property type="evidence" value="ECO:0007669"/>
    <property type="project" value="InterPro"/>
</dbReference>
<comment type="subcellular location">
    <subcellularLocation>
        <location evidence="1">Nucleus</location>
    </subcellularLocation>
</comment>
<dbReference type="SUPFAM" id="SSF57667">
    <property type="entry name" value="beta-beta-alpha zinc fingers"/>
    <property type="match status" value="1"/>
</dbReference>
<protein>
    <recommendedName>
        <fullName evidence="11">C2H2-type domain-containing protein</fullName>
    </recommendedName>
</protein>
<evidence type="ECO:0000256" key="2">
    <source>
        <dbReference type="ARBA" id="ARBA00022723"/>
    </source>
</evidence>
<evidence type="ECO:0000256" key="10">
    <source>
        <dbReference type="SAM" id="MobiDB-lite"/>
    </source>
</evidence>
<dbReference type="GO" id="GO:0010044">
    <property type="term" value="P:response to aluminum ion"/>
    <property type="evidence" value="ECO:0007669"/>
    <property type="project" value="InterPro"/>
</dbReference>
<accession>A0AAQ3JY49</accession>
<dbReference type="InterPro" id="IPR058196">
    <property type="entry name" value="zf-C2H2_STOP1/2_C"/>
</dbReference>
<keyword evidence="2" id="KW-0479">Metal-binding</keyword>
<dbReference type="PROSITE" id="PS00028">
    <property type="entry name" value="ZINC_FINGER_C2H2_1"/>
    <property type="match status" value="1"/>
</dbReference>
<dbReference type="Pfam" id="PF23115">
    <property type="entry name" value="zf-C2H2_STOP2_3rd"/>
    <property type="match status" value="1"/>
</dbReference>
<dbReference type="PANTHER" id="PTHR46352:SF14">
    <property type="entry name" value="PROTEIN SENSITIVE TO PROTON RHIZOTOXICITY 2-LIKE"/>
    <property type="match status" value="1"/>
</dbReference>
<dbReference type="AlphaFoldDB" id="A0AAQ3JY49"/>
<keyword evidence="13" id="KW-1185">Reference proteome</keyword>
<keyword evidence="7" id="KW-0804">Transcription</keyword>
<evidence type="ECO:0000256" key="7">
    <source>
        <dbReference type="ARBA" id="ARBA00023163"/>
    </source>
</evidence>
<dbReference type="InterPro" id="IPR044300">
    <property type="entry name" value="STOP1/2"/>
</dbReference>
<dbReference type="Gene3D" id="3.30.160.60">
    <property type="entry name" value="Classic Zinc Finger"/>
    <property type="match status" value="2"/>
</dbReference>
<evidence type="ECO:0000256" key="1">
    <source>
        <dbReference type="ARBA" id="ARBA00004123"/>
    </source>
</evidence>
<evidence type="ECO:0000256" key="8">
    <source>
        <dbReference type="ARBA" id="ARBA00023242"/>
    </source>
</evidence>
<evidence type="ECO:0000313" key="12">
    <source>
        <dbReference type="EMBL" id="WOK96245.1"/>
    </source>
</evidence>
<keyword evidence="8" id="KW-0539">Nucleus</keyword>
<dbReference type="PROSITE" id="PS50157">
    <property type="entry name" value="ZINC_FINGER_C2H2_2"/>
    <property type="match status" value="1"/>
</dbReference>
<evidence type="ECO:0000256" key="5">
    <source>
        <dbReference type="ARBA" id="ARBA00022833"/>
    </source>
</evidence>
<organism evidence="12 13">
    <name type="scientific">Canna indica</name>
    <name type="common">Indian-shot</name>
    <dbReference type="NCBI Taxonomy" id="4628"/>
    <lineage>
        <taxon>Eukaryota</taxon>
        <taxon>Viridiplantae</taxon>
        <taxon>Streptophyta</taxon>
        <taxon>Embryophyta</taxon>
        <taxon>Tracheophyta</taxon>
        <taxon>Spermatophyta</taxon>
        <taxon>Magnoliopsida</taxon>
        <taxon>Liliopsida</taxon>
        <taxon>Zingiberales</taxon>
        <taxon>Cannaceae</taxon>
        <taxon>Canna</taxon>
    </lineage>
</organism>
<keyword evidence="4 9" id="KW-0863">Zinc-finger</keyword>
<dbReference type="PANTHER" id="PTHR46352">
    <property type="entry name" value="PROTEIN SENSITIVE TO PROTON RHIZOTOXICITY 1"/>
    <property type="match status" value="1"/>
</dbReference>
<evidence type="ECO:0000259" key="11">
    <source>
        <dbReference type="PROSITE" id="PS50157"/>
    </source>
</evidence>
<evidence type="ECO:0000313" key="13">
    <source>
        <dbReference type="Proteomes" id="UP001327560"/>
    </source>
</evidence>
<evidence type="ECO:0000256" key="9">
    <source>
        <dbReference type="PROSITE-ProRule" id="PRU00042"/>
    </source>
</evidence>
<feature type="region of interest" description="Disordered" evidence="10">
    <location>
        <begin position="133"/>
        <end position="155"/>
    </location>
</feature>
<dbReference type="GO" id="GO:0008270">
    <property type="term" value="F:zinc ion binding"/>
    <property type="evidence" value="ECO:0007669"/>
    <property type="project" value="UniProtKB-KW"/>
</dbReference>
<name>A0AAQ3JY49_9LILI</name>
<dbReference type="Proteomes" id="UP001327560">
    <property type="component" value="Chromosome 2"/>
</dbReference>
<dbReference type="GO" id="GO:0005634">
    <property type="term" value="C:nucleus"/>
    <property type="evidence" value="ECO:0007669"/>
    <property type="project" value="UniProtKB-SubCell"/>
</dbReference>
<proteinExistence type="predicted"/>
<dbReference type="EMBL" id="CP136891">
    <property type="protein sequence ID" value="WOK96245.1"/>
    <property type="molecule type" value="Genomic_DNA"/>
</dbReference>
<dbReference type="InterPro" id="IPR036236">
    <property type="entry name" value="Znf_C2H2_sf"/>
</dbReference>
<reference evidence="12 13" key="1">
    <citation type="submission" date="2023-10" db="EMBL/GenBank/DDBJ databases">
        <title>Chromosome-scale genome assembly provides insights into flower coloration mechanisms of Canna indica.</title>
        <authorList>
            <person name="Li C."/>
        </authorList>
    </citation>
    <scope>NUCLEOTIDE SEQUENCE [LARGE SCALE GENOMIC DNA]</scope>
    <source>
        <tissue evidence="12">Flower</tissue>
    </source>
</reference>
<dbReference type="Pfam" id="PF00096">
    <property type="entry name" value="zf-C2H2"/>
    <property type="match status" value="1"/>
</dbReference>
<feature type="compositionally biased region" description="Polar residues" evidence="10">
    <location>
        <begin position="1"/>
        <end position="14"/>
    </location>
</feature>
<dbReference type="SMART" id="SM00355">
    <property type="entry name" value="ZnF_C2H2"/>
    <property type="match status" value="4"/>
</dbReference>
<dbReference type="Pfam" id="PF23118">
    <property type="entry name" value="zf-C2H2_STOP2_C"/>
    <property type="match status" value="1"/>
</dbReference>
<feature type="domain" description="C2H2-type" evidence="11">
    <location>
        <begin position="181"/>
        <end position="203"/>
    </location>
</feature>
<gene>
    <name evidence="12" type="ORF">Cni_G04952</name>
</gene>
<sequence length="383" mass="42641">MISSSGRKSGQRPTGSIGGGEGEPRSVNFVSPDSRFLPLLNLSTLGNKMDALRRFLSESIDRRDFIGGDQLQMVSSEIVSAVQEIILNGAALLANSQSLDPALFSSAQSLNPFPRSVAAAADSSLQSAAITRIPDTRLRDPRSNQLGDDPDPPSSELIAVDAEDCDIVEIDTAELMTEHVHFCEICGKGFKRDANLRMHMRAHGDRFKTLEALLKPDRDVRLSDGREATSGRRIRFSCPYPGCNRNRAHKKFRPLKSAACVKNHFKRSHCPKMYSCHRCNKKSFSVVADLKSHLKHCGENRWRCSCGTSFSRKDKLFAHVALFEGHMPSVEIGAKEEIKKKDVILEEEPEVGGAEKDDQRFEPELFKGLMEDFQMGRGNWRGH</sequence>
<evidence type="ECO:0000256" key="3">
    <source>
        <dbReference type="ARBA" id="ARBA00022737"/>
    </source>
</evidence>
<keyword evidence="6" id="KW-0805">Transcription regulation</keyword>
<dbReference type="FunFam" id="3.30.160.60:FF:000145">
    <property type="entry name" value="Zinc finger protein 574"/>
    <property type="match status" value="1"/>
</dbReference>
<dbReference type="InterPro" id="IPR059161">
    <property type="entry name" value="Znf-C2H2_STOP1/2_3rd"/>
</dbReference>
<evidence type="ECO:0000256" key="4">
    <source>
        <dbReference type="ARBA" id="ARBA00022771"/>
    </source>
</evidence>
<evidence type="ECO:0000256" key="6">
    <source>
        <dbReference type="ARBA" id="ARBA00023015"/>
    </source>
</evidence>
<keyword evidence="3" id="KW-0677">Repeat</keyword>